<dbReference type="GO" id="GO:0003960">
    <property type="term" value="F:quinone reductase (NADPH) activity"/>
    <property type="evidence" value="ECO:0007669"/>
    <property type="project" value="InterPro"/>
</dbReference>
<evidence type="ECO:0000256" key="2">
    <source>
        <dbReference type="ARBA" id="ARBA00023002"/>
    </source>
</evidence>
<evidence type="ECO:0000256" key="1">
    <source>
        <dbReference type="ARBA" id="ARBA00022857"/>
    </source>
</evidence>
<dbReference type="PANTHER" id="PTHR48106:SF13">
    <property type="entry name" value="QUINONE OXIDOREDUCTASE-RELATED"/>
    <property type="match status" value="1"/>
</dbReference>
<dbReference type="GO" id="GO:0005829">
    <property type="term" value="C:cytosol"/>
    <property type="evidence" value="ECO:0007669"/>
    <property type="project" value="TreeGrafter"/>
</dbReference>
<reference evidence="6 7" key="1">
    <citation type="journal article" date="2016" name="Proc. Natl. Acad. Sci. U.S.A.">
        <title>Comparative genomics of biotechnologically important yeasts.</title>
        <authorList>
            <person name="Riley R."/>
            <person name="Haridas S."/>
            <person name="Wolfe K.H."/>
            <person name="Lopes M.R."/>
            <person name="Hittinger C.T."/>
            <person name="Goeker M."/>
            <person name="Salamov A.A."/>
            <person name="Wisecaver J.H."/>
            <person name="Long T.M."/>
            <person name="Calvey C.H."/>
            <person name="Aerts A.L."/>
            <person name="Barry K.W."/>
            <person name="Choi C."/>
            <person name="Clum A."/>
            <person name="Coughlan A.Y."/>
            <person name="Deshpande S."/>
            <person name="Douglass A.P."/>
            <person name="Hanson S.J."/>
            <person name="Klenk H.-P."/>
            <person name="LaButti K.M."/>
            <person name="Lapidus A."/>
            <person name="Lindquist E.A."/>
            <person name="Lipzen A.M."/>
            <person name="Meier-Kolthoff J.P."/>
            <person name="Ohm R.A."/>
            <person name="Otillar R.P."/>
            <person name="Pangilinan J.L."/>
            <person name="Peng Y."/>
            <person name="Rokas A."/>
            <person name="Rosa C.A."/>
            <person name="Scheuner C."/>
            <person name="Sibirny A.A."/>
            <person name="Slot J.C."/>
            <person name="Stielow J.B."/>
            <person name="Sun H."/>
            <person name="Kurtzman C.P."/>
            <person name="Blackwell M."/>
            <person name="Grigoriev I.V."/>
            <person name="Jeffries T.W."/>
        </authorList>
    </citation>
    <scope>NUCLEOTIDE SEQUENCE [LARGE SCALE GENOMIC DNA]</scope>
    <source>
        <strain evidence="7">ATCC 58044 / CBS 1984 / NCYC 433 / NRRL Y-366-8</strain>
    </source>
</reference>
<dbReference type="FunFam" id="3.40.50.720:FF:000053">
    <property type="entry name" value="Quinone oxidoreductase 1"/>
    <property type="match status" value="1"/>
</dbReference>
<dbReference type="SUPFAM" id="SSF51735">
    <property type="entry name" value="NAD(P)-binding Rossmann-fold domains"/>
    <property type="match status" value="1"/>
</dbReference>
<dbReference type="InterPro" id="IPR013154">
    <property type="entry name" value="ADH-like_N"/>
</dbReference>
<dbReference type="CDD" id="cd05286">
    <property type="entry name" value="QOR2"/>
    <property type="match status" value="1"/>
</dbReference>
<dbReference type="SUPFAM" id="SSF50129">
    <property type="entry name" value="GroES-like"/>
    <property type="match status" value="1"/>
</dbReference>
<dbReference type="OrthoDB" id="48317at2759"/>
<gene>
    <name evidence="6" type="ORF">WICANDRAFT_92824</name>
</gene>
<dbReference type="GO" id="GO:0070402">
    <property type="term" value="F:NADPH binding"/>
    <property type="evidence" value="ECO:0007669"/>
    <property type="project" value="TreeGrafter"/>
</dbReference>
<feature type="domain" description="Enoyl reductase (ER)" evidence="5">
    <location>
        <begin position="18"/>
        <end position="330"/>
    </location>
</feature>
<dbReference type="InterPro" id="IPR011032">
    <property type="entry name" value="GroES-like_sf"/>
</dbReference>
<dbReference type="InterPro" id="IPR013149">
    <property type="entry name" value="ADH-like_C"/>
</dbReference>
<dbReference type="Pfam" id="PF00107">
    <property type="entry name" value="ADH_zinc_N"/>
    <property type="match status" value="1"/>
</dbReference>
<dbReference type="Pfam" id="PF08240">
    <property type="entry name" value="ADH_N"/>
    <property type="match status" value="1"/>
</dbReference>
<dbReference type="Gene3D" id="3.40.50.720">
    <property type="entry name" value="NAD(P)-binding Rossmann-like Domain"/>
    <property type="match status" value="1"/>
</dbReference>
<evidence type="ECO:0000256" key="4">
    <source>
        <dbReference type="ARBA" id="ARBA00070796"/>
    </source>
</evidence>
<dbReference type="SMART" id="SM00829">
    <property type="entry name" value="PKS_ER"/>
    <property type="match status" value="1"/>
</dbReference>
<dbReference type="Gene3D" id="3.90.180.10">
    <property type="entry name" value="Medium-chain alcohol dehydrogenases, catalytic domain"/>
    <property type="match status" value="1"/>
</dbReference>
<dbReference type="AlphaFoldDB" id="A0A1E3P551"/>
<dbReference type="GeneID" id="30203628"/>
<dbReference type="PANTHER" id="PTHR48106">
    <property type="entry name" value="QUINONE OXIDOREDUCTASE PIG3-RELATED"/>
    <property type="match status" value="1"/>
</dbReference>
<keyword evidence="1" id="KW-0521">NADP</keyword>
<keyword evidence="2" id="KW-0560">Oxidoreductase</keyword>
<organism evidence="6 7">
    <name type="scientific">Wickerhamomyces anomalus (strain ATCC 58044 / CBS 1984 / NCYC 433 / NRRL Y-366-8)</name>
    <name type="common">Yeast</name>
    <name type="synonym">Hansenula anomala</name>
    <dbReference type="NCBI Taxonomy" id="683960"/>
    <lineage>
        <taxon>Eukaryota</taxon>
        <taxon>Fungi</taxon>
        <taxon>Dikarya</taxon>
        <taxon>Ascomycota</taxon>
        <taxon>Saccharomycotina</taxon>
        <taxon>Saccharomycetes</taxon>
        <taxon>Phaffomycetales</taxon>
        <taxon>Wickerhamomycetaceae</taxon>
        <taxon>Wickerhamomyces</taxon>
    </lineage>
</organism>
<sequence>MSTQIPKIQKAIRIHEAGGLEVLHYEDVVVPSINEDEVLIKNKYAGVNFLDTYIRTGLYDAPKPCILGREASGVIVAKGKHVQGFEIGDNVAYASEGTFAQYTKFNPSIRIFKLPKDASEEKLQLYGGLFIQGFTGLTFTTEAYNVQKGDYILVHAAAGGTGSILTQVINARGAHVIATASTQEKLQIAKEKGAEFLINSKTENISKRVMEITKGKGVQASFDGVGKATFQASIDSLARKGTLVTFGNASGPVPPVHLGIMLPKNLKLSRPACFNYLVEKEEWEYYSEKLFKLIEAGDLKLDISKVYPLSEYKQATEDLEGRKTTGKLILKIPQ</sequence>
<dbReference type="RefSeq" id="XP_019039617.1">
    <property type="nucleotide sequence ID" value="XM_019186382.1"/>
</dbReference>
<dbReference type="Proteomes" id="UP000094112">
    <property type="component" value="Unassembled WGS sequence"/>
</dbReference>
<proteinExistence type="predicted"/>
<evidence type="ECO:0000313" key="6">
    <source>
        <dbReference type="EMBL" id="ODQ60410.1"/>
    </source>
</evidence>
<evidence type="ECO:0000313" key="7">
    <source>
        <dbReference type="Proteomes" id="UP000094112"/>
    </source>
</evidence>
<name>A0A1E3P551_WICAA</name>
<dbReference type="InterPro" id="IPR020843">
    <property type="entry name" value="ER"/>
</dbReference>
<evidence type="ECO:0000256" key="3">
    <source>
        <dbReference type="ARBA" id="ARBA00043088"/>
    </source>
</evidence>
<keyword evidence="7" id="KW-1185">Reference proteome</keyword>
<dbReference type="STRING" id="683960.A0A1E3P551"/>
<dbReference type="InterPro" id="IPR047618">
    <property type="entry name" value="QOR-like"/>
</dbReference>
<dbReference type="EMBL" id="KV454210">
    <property type="protein sequence ID" value="ODQ60410.1"/>
    <property type="molecule type" value="Genomic_DNA"/>
</dbReference>
<protein>
    <recommendedName>
        <fullName evidence="4">Probable quinone oxidoreductase</fullName>
    </recommendedName>
    <alternativeName>
        <fullName evidence="3">NADPH:quinone reductase</fullName>
    </alternativeName>
</protein>
<dbReference type="InterPro" id="IPR036291">
    <property type="entry name" value="NAD(P)-bd_dom_sf"/>
</dbReference>
<evidence type="ECO:0000259" key="5">
    <source>
        <dbReference type="SMART" id="SM00829"/>
    </source>
</evidence>
<dbReference type="GO" id="GO:0035925">
    <property type="term" value="F:mRNA 3'-UTR AU-rich region binding"/>
    <property type="evidence" value="ECO:0007669"/>
    <property type="project" value="TreeGrafter"/>
</dbReference>
<accession>A0A1E3P551</accession>